<evidence type="ECO:0000256" key="5">
    <source>
        <dbReference type="ARBA" id="ARBA00022679"/>
    </source>
</evidence>
<evidence type="ECO:0000256" key="1">
    <source>
        <dbReference type="ARBA" id="ARBA00000697"/>
    </source>
</evidence>
<comment type="catalytic activity">
    <reaction evidence="8">
        <text>an acyl-CoA + a 1,2-diacyl-sn-glycerol = a triacyl-sn-glycerol + CoA</text>
        <dbReference type="Rhea" id="RHEA:10868"/>
        <dbReference type="ChEBI" id="CHEBI:17815"/>
        <dbReference type="ChEBI" id="CHEBI:57287"/>
        <dbReference type="ChEBI" id="CHEBI:58342"/>
        <dbReference type="ChEBI" id="CHEBI:64615"/>
        <dbReference type="EC" id="2.3.1.20"/>
    </reaction>
</comment>
<dbReference type="RefSeq" id="WP_052844015.1">
    <property type="nucleotide sequence ID" value="NZ_CP011546.1"/>
</dbReference>
<dbReference type="PANTHER" id="PTHR48098:SF1">
    <property type="entry name" value="DIACYLGLYCEROL ACYLTRANSFERASE_MYCOLYLTRANSFERASE AG85A"/>
    <property type="match status" value="1"/>
</dbReference>
<evidence type="ECO:0000256" key="8">
    <source>
        <dbReference type="ARBA" id="ARBA00048109"/>
    </source>
</evidence>
<gene>
    <name evidence="11" type="ORF">CUTER_03650</name>
</gene>
<keyword evidence="5" id="KW-0808">Transferase</keyword>
<evidence type="ECO:0000256" key="10">
    <source>
        <dbReference type="SAM" id="SignalP"/>
    </source>
</evidence>
<evidence type="ECO:0000256" key="7">
    <source>
        <dbReference type="ARBA" id="ARBA00032572"/>
    </source>
</evidence>
<dbReference type="KEGG" id="cut:CUTER_03650"/>
<keyword evidence="10" id="KW-0732">Signal</keyword>
<reference evidence="12" key="2">
    <citation type="submission" date="2015-05" db="EMBL/GenBank/DDBJ databases">
        <title>Complete genome sequence of Corynebacterium uterequi DSM 45634, isolated from the uterus of a maiden mare.</title>
        <authorList>
            <person name="Ruckert C."/>
            <person name="Albersmeier A."/>
            <person name="Winkler A."/>
            <person name="Tauch A."/>
        </authorList>
    </citation>
    <scope>NUCLEOTIDE SEQUENCE [LARGE SCALE GENOMIC DNA]</scope>
    <source>
        <strain evidence="12">DSM 45634</strain>
    </source>
</reference>
<feature type="chain" id="PRO_5005184601" description="Acyl-CoA:diacylglycerol acyltransferase" evidence="10">
    <location>
        <begin position="36"/>
        <end position="429"/>
    </location>
</feature>
<dbReference type="PATRIC" id="fig|1072256.5.peg.725"/>
<evidence type="ECO:0000256" key="4">
    <source>
        <dbReference type="ARBA" id="ARBA00013244"/>
    </source>
</evidence>
<dbReference type="STRING" id="1072256.CUTER_03650"/>
<dbReference type="EMBL" id="CP011546">
    <property type="protein sequence ID" value="AKK10738.1"/>
    <property type="molecule type" value="Genomic_DNA"/>
</dbReference>
<evidence type="ECO:0000313" key="11">
    <source>
        <dbReference type="EMBL" id="AKK10738.1"/>
    </source>
</evidence>
<feature type="compositionally biased region" description="Polar residues" evidence="9">
    <location>
        <begin position="43"/>
        <end position="62"/>
    </location>
</feature>
<organism evidence="11 12">
    <name type="scientific">Corynebacterium uterequi</name>
    <dbReference type="NCBI Taxonomy" id="1072256"/>
    <lineage>
        <taxon>Bacteria</taxon>
        <taxon>Bacillati</taxon>
        <taxon>Actinomycetota</taxon>
        <taxon>Actinomycetes</taxon>
        <taxon>Mycobacteriales</taxon>
        <taxon>Corynebacteriaceae</taxon>
        <taxon>Corynebacterium</taxon>
    </lineage>
</organism>
<accession>A0A0G3HFM4</accession>
<dbReference type="Gene3D" id="3.40.50.1820">
    <property type="entry name" value="alpha/beta hydrolase"/>
    <property type="match status" value="1"/>
</dbReference>
<dbReference type="OrthoDB" id="4510758at2"/>
<dbReference type="InterPro" id="IPR050583">
    <property type="entry name" value="Mycobacterial_A85_antigen"/>
</dbReference>
<dbReference type="EC" id="2.3.1.122" evidence="3"/>
<dbReference type="InterPro" id="IPR029058">
    <property type="entry name" value="AB_hydrolase_fold"/>
</dbReference>
<dbReference type="AlphaFoldDB" id="A0A0G3HFM4"/>
<dbReference type="InterPro" id="IPR006311">
    <property type="entry name" value="TAT_signal"/>
</dbReference>
<feature type="region of interest" description="Disordered" evidence="9">
    <location>
        <begin position="33"/>
        <end position="69"/>
    </location>
</feature>
<proteinExistence type="inferred from homology"/>
<dbReference type="PANTHER" id="PTHR48098">
    <property type="entry name" value="ENTEROCHELIN ESTERASE-RELATED"/>
    <property type="match status" value="1"/>
</dbReference>
<evidence type="ECO:0000256" key="2">
    <source>
        <dbReference type="ARBA" id="ARBA00005874"/>
    </source>
</evidence>
<keyword evidence="6" id="KW-0012">Acyltransferase</keyword>
<dbReference type="Proteomes" id="UP000035548">
    <property type="component" value="Chromosome"/>
</dbReference>
<comment type="catalytic activity">
    <reaction evidence="1">
        <text>2 alpha,alpha'-trehalose 6-mycolate = alpha,alpha'-trehalose 6,6'-bismycolate + alpha,alpha-trehalose</text>
        <dbReference type="Rhea" id="RHEA:23472"/>
        <dbReference type="ChEBI" id="CHEBI:16551"/>
        <dbReference type="ChEBI" id="CHEBI:18195"/>
        <dbReference type="ChEBI" id="CHEBI:18234"/>
        <dbReference type="EC" id="2.3.1.122"/>
    </reaction>
</comment>
<evidence type="ECO:0000256" key="6">
    <source>
        <dbReference type="ARBA" id="ARBA00023315"/>
    </source>
</evidence>
<comment type="similarity">
    <text evidence="2">Belongs to the mycobacterial A85 antigen family.</text>
</comment>
<evidence type="ECO:0000256" key="3">
    <source>
        <dbReference type="ARBA" id="ARBA00012820"/>
    </source>
</evidence>
<dbReference type="GO" id="GO:0004144">
    <property type="term" value="F:diacylglycerol O-acyltransferase activity"/>
    <property type="evidence" value="ECO:0007669"/>
    <property type="project" value="UniProtKB-EC"/>
</dbReference>
<protein>
    <recommendedName>
        <fullName evidence="7">Acyl-CoA:diacylglycerol acyltransferase</fullName>
        <ecNumber evidence="3">2.3.1.122</ecNumber>
        <ecNumber evidence="4">2.3.1.20</ecNumber>
    </recommendedName>
</protein>
<keyword evidence="12" id="KW-1185">Reference proteome</keyword>
<dbReference type="EC" id="2.3.1.20" evidence="4"/>
<dbReference type="Pfam" id="PF00756">
    <property type="entry name" value="Esterase"/>
    <property type="match status" value="1"/>
</dbReference>
<evidence type="ECO:0000256" key="9">
    <source>
        <dbReference type="SAM" id="MobiDB-lite"/>
    </source>
</evidence>
<dbReference type="SUPFAM" id="SSF53474">
    <property type="entry name" value="alpha/beta-Hydrolases"/>
    <property type="match status" value="1"/>
</dbReference>
<feature type="signal peptide" evidence="10">
    <location>
        <begin position="1"/>
        <end position="35"/>
    </location>
</feature>
<evidence type="ECO:0000313" key="12">
    <source>
        <dbReference type="Proteomes" id="UP000035548"/>
    </source>
</evidence>
<dbReference type="PROSITE" id="PS51318">
    <property type="entry name" value="TAT"/>
    <property type="match status" value="1"/>
</dbReference>
<dbReference type="GO" id="GO:0050348">
    <property type="term" value="F:trehalose O-mycolyltransferase activity"/>
    <property type="evidence" value="ECO:0007669"/>
    <property type="project" value="UniProtKB-EC"/>
</dbReference>
<sequence length="429" mass="44637">MAIRLLAVGVRRRSALVLAAAVAASAALAPSSVLADTPEPEENTSSQLDESTRGSSGFQTSSEAEKTASLIGPDTGLSAFVWTPEGEDALFRRIGQSELSSGAILDALVGAEESGLSSLLEAERQPVPNLLPTRDDITAVELVSRTPEAGGVERWVVASPSMKRNVEVQVRPATGGPAPVLTLLDGINSQSNSGWVNHGAVTTVFGDQPVHLLMPSHGGASMYLDWDHPDPNQGQPKWDTFITTELLPLVDATLATNGKHAIGGLSMGASGALMIANAHPGAFDAAFGLSGCYSTTDSLGAMTAAAIVGDGGGELANLWGDPAGATAARYDVTADPSGLADTRVYLATGNGAWHDRDQQGYAGTTVGTVSAGSLLERGAMSCTQALDARLGEIGHPDYRVQYYDHGLHNWDHFNEEAARAWEEIKGALI</sequence>
<dbReference type="InterPro" id="IPR000801">
    <property type="entry name" value="Esterase-like"/>
</dbReference>
<name>A0A0G3HFM4_9CORY</name>
<reference evidence="11 12" key="1">
    <citation type="journal article" date="2015" name="Genome Announc.">
        <title>Virulence Factor Genes Detected in the Complete Genome Sequence of Corynebacterium uterequi DSM 45634, Isolated from the Uterus of a Maiden Mare.</title>
        <authorList>
            <person name="Ruckert C."/>
            <person name="Kriete M."/>
            <person name="Jaenicke S."/>
            <person name="Winkler A."/>
            <person name="Tauch A."/>
        </authorList>
    </citation>
    <scope>NUCLEOTIDE SEQUENCE [LARGE SCALE GENOMIC DNA]</scope>
    <source>
        <strain evidence="11 12">DSM 45634</strain>
    </source>
</reference>